<evidence type="ECO:0000313" key="1">
    <source>
        <dbReference type="Proteomes" id="UP000887579"/>
    </source>
</evidence>
<evidence type="ECO:0000313" key="2">
    <source>
        <dbReference type="WBParaSite" id="ES5_v2.g26808.t1"/>
    </source>
</evidence>
<name>A0AC34GBM1_9BILA</name>
<reference evidence="2" key="1">
    <citation type="submission" date="2022-11" db="UniProtKB">
        <authorList>
            <consortium name="WormBaseParasite"/>
        </authorList>
    </citation>
    <scope>IDENTIFICATION</scope>
</reference>
<dbReference type="WBParaSite" id="ES5_v2.g26808.t1">
    <property type="protein sequence ID" value="ES5_v2.g26808.t1"/>
    <property type="gene ID" value="ES5_v2.g26808"/>
</dbReference>
<dbReference type="Proteomes" id="UP000887579">
    <property type="component" value="Unplaced"/>
</dbReference>
<accession>A0AC34GBM1</accession>
<proteinExistence type="predicted"/>
<organism evidence="1 2">
    <name type="scientific">Panagrolaimus sp. ES5</name>
    <dbReference type="NCBI Taxonomy" id="591445"/>
    <lineage>
        <taxon>Eukaryota</taxon>
        <taxon>Metazoa</taxon>
        <taxon>Ecdysozoa</taxon>
        <taxon>Nematoda</taxon>
        <taxon>Chromadorea</taxon>
        <taxon>Rhabditida</taxon>
        <taxon>Tylenchina</taxon>
        <taxon>Panagrolaimomorpha</taxon>
        <taxon>Panagrolaimoidea</taxon>
        <taxon>Panagrolaimidae</taxon>
        <taxon>Panagrolaimus</taxon>
    </lineage>
</organism>
<sequence length="228" mass="26988">MESFTTSSYSLPGFPCIQYYLRLSRFNSTDKNGLQIALIFESKYKNVKAFGDCIFDLNEEKHAQMRFEFENYGCHEFIHKSILQQYSTVFKTMFENFKESEFYVIPEFECRIVKNIVNLCYGITPKARPSKEEYIQLWSMANKYEMEYIKSVIKSSMVFTPQNICEYSNLAFSLGYMEFLDECVDYLIVCSQYSFPIKNFDSLDNFVKNLLKQKTDSANFKKGFYNQK</sequence>
<protein>
    <submittedName>
        <fullName evidence="2">BTB domain-containing protein</fullName>
    </submittedName>
</protein>